<reference evidence="1 2" key="1">
    <citation type="submission" date="2022-10" db="EMBL/GenBank/DDBJ databases">
        <title>Luteolibacter arcticus strain CCTCC AB 2014275, whole genome shotgun sequencing project.</title>
        <authorList>
            <person name="Zhao G."/>
            <person name="Shen L."/>
        </authorList>
    </citation>
    <scope>NUCLEOTIDE SEQUENCE [LARGE SCALE GENOMIC DNA]</scope>
    <source>
        <strain evidence="1 2">CCTCC AB 2014275</strain>
    </source>
</reference>
<evidence type="ECO:0008006" key="3">
    <source>
        <dbReference type="Google" id="ProtNLM"/>
    </source>
</evidence>
<evidence type="ECO:0000313" key="2">
    <source>
        <dbReference type="Proteomes" id="UP001320876"/>
    </source>
</evidence>
<accession>A0ABT3GFB7</accession>
<gene>
    <name evidence="1" type="ORF">OKA05_07105</name>
</gene>
<dbReference type="EMBL" id="JAPDDT010000002">
    <property type="protein sequence ID" value="MCW1922316.1"/>
    <property type="molecule type" value="Genomic_DNA"/>
</dbReference>
<protein>
    <recommendedName>
        <fullName evidence="3">DUF3426 domain-containing protein</fullName>
    </recommendedName>
</protein>
<name>A0ABT3GFB7_9BACT</name>
<sequence>MEYLGADVKRSWKSAPKWAGPPACLLGITTSGRLLVAAAVILVVGRFAYTAWDFVSSRHVPPRGPAGGITPEEVVASDVTVIAPSSGSGSCRVVAKVTNRASKPLVLPVFNVAIGHPPGEVHKCVASFILAPGETGTFATGGLSSSAAGPHAAYATVTLAYSDPIVESSYVDRQLKYRRMLGLTAGGEFRNDSGLEIDRIQGTVIIEDSVGTPLSVVPFTFEPKKAYPEGYRLGGDYRGPGAAGRRVVEIHSFHEAGSTDPKAVPVAPTVR</sequence>
<keyword evidence="2" id="KW-1185">Reference proteome</keyword>
<dbReference type="RefSeq" id="WP_264486425.1">
    <property type="nucleotide sequence ID" value="NZ_JAPDDT010000002.1"/>
</dbReference>
<proteinExistence type="predicted"/>
<dbReference type="Proteomes" id="UP001320876">
    <property type="component" value="Unassembled WGS sequence"/>
</dbReference>
<evidence type="ECO:0000313" key="1">
    <source>
        <dbReference type="EMBL" id="MCW1922316.1"/>
    </source>
</evidence>
<comment type="caution">
    <text evidence="1">The sequence shown here is derived from an EMBL/GenBank/DDBJ whole genome shotgun (WGS) entry which is preliminary data.</text>
</comment>
<organism evidence="1 2">
    <name type="scientific">Luteolibacter arcticus</name>
    <dbReference type="NCBI Taxonomy" id="1581411"/>
    <lineage>
        <taxon>Bacteria</taxon>
        <taxon>Pseudomonadati</taxon>
        <taxon>Verrucomicrobiota</taxon>
        <taxon>Verrucomicrobiia</taxon>
        <taxon>Verrucomicrobiales</taxon>
        <taxon>Verrucomicrobiaceae</taxon>
        <taxon>Luteolibacter</taxon>
    </lineage>
</organism>